<evidence type="ECO:0000256" key="2">
    <source>
        <dbReference type="SAM" id="MobiDB-lite"/>
    </source>
</evidence>
<dbReference type="EMBL" id="ASPP01004404">
    <property type="protein sequence ID" value="ETO32196.1"/>
    <property type="molecule type" value="Genomic_DNA"/>
</dbReference>
<evidence type="ECO:0000256" key="1">
    <source>
        <dbReference type="SAM" id="Coils"/>
    </source>
</evidence>
<keyword evidence="4" id="KW-1185">Reference proteome</keyword>
<evidence type="ECO:0000313" key="4">
    <source>
        <dbReference type="Proteomes" id="UP000023152"/>
    </source>
</evidence>
<name>X6P1T4_RETFI</name>
<accession>X6P1T4</accession>
<feature type="coiled-coil region" evidence="1">
    <location>
        <begin position="299"/>
        <end position="392"/>
    </location>
</feature>
<feature type="compositionally biased region" description="Basic and acidic residues" evidence="2">
    <location>
        <begin position="175"/>
        <end position="186"/>
    </location>
</feature>
<gene>
    <name evidence="3" type="ORF">RFI_04922</name>
</gene>
<feature type="compositionally biased region" description="Basic and acidic residues" evidence="2">
    <location>
        <begin position="40"/>
        <end position="53"/>
    </location>
</feature>
<dbReference type="Proteomes" id="UP000023152">
    <property type="component" value="Unassembled WGS sequence"/>
</dbReference>
<feature type="compositionally biased region" description="Polar residues" evidence="2">
    <location>
        <begin position="126"/>
        <end position="141"/>
    </location>
</feature>
<keyword evidence="1" id="KW-0175">Coiled coil</keyword>
<feature type="compositionally biased region" description="Low complexity" evidence="2">
    <location>
        <begin position="110"/>
        <end position="125"/>
    </location>
</feature>
<reference evidence="3 4" key="1">
    <citation type="journal article" date="2013" name="Curr. Biol.">
        <title>The Genome of the Foraminiferan Reticulomyxa filosa.</title>
        <authorList>
            <person name="Glockner G."/>
            <person name="Hulsmann N."/>
            <person name="Schleicher M."/>
            <person name="Noegel A.A."/>
            <person name="Eichinger L."/>
            <person name="Gallinger C."/>
            <person name="Pawlowski J."/>
            <person name="Sierra R."/>
            <person name="Euteneuer U."/>
            <person name="Pillet L."/>
            <person name="Moustafa A."/>
            <person name="Platzer M."/>
            <person name="Groth M."/>
            <person name="Szafranski K."/>
            <person name="Schliwa M."/>
        </authorList>
    </citation>
    <scope>NUCLEOTIDE SEQUENCE [LARGE SCALE GENOMIC DNA]</scope>
</reference>
<proteinExistence type="predicted"/>
<sequence>MSSESTLKVEPSLSRPLQPVQPLKLNGEKKETLSQANEHSIVETEKKETKTKENSSPTMPSLSSKPSKPALESLSWTKRASGRYNNFEEALAKFAEKNEQVSSEIVESIAQQQSNSATINSNTNNGDSSYTEPNTPESTHSVHVKKRSEDYKTRERAISQLKEELEMNANEANEETARREHTSAKESMDWRRFTNASVTSLLRTGYGDGDFEVSEKILEEKEKEDEEEEKQSNRLEWYIFIQEQRNKMKASVPHWDVIEHDIPVANINMEYFVPINANTPSNGTRPLLIVHTNCNASDANQLEKECLDLTQQLQLKDKALDQSKLQCQQLQSDSEQKQKQLDQLLVAQTHVLSLQQHNEALQRELTQVKHELQQWKDKYDSYQIQNKRLENEDAFRTNSNESSLQPMNKGNESSRDTKINSNINFNVTTENEIHGFKANENANAINANTNVNGNSNVNTNANTNINTNTNTNTNANMNDSDTDDDIALHMDLDVDANDGSRDIVQISRMDSLGANEMKKGPLENSGKYASYKIAPKNRVSPNGPLPTKADTPNQTNANGSLTRFYRSNKDVHIVEADIKSPSLKEQKITPTTVVALDSQNEEAKKESDMSKKGIETPNLTRQITLKGSMDLANNNVVTDVNVSKSPRSSKNHGYCKTQIAFVFESIHHWHNALDTNQFTFGRSDIQKAQILCHLGCVTHFHHRAKETRLSYQYQK</sequence>
<feature type="region of interest" description="Disordered" evidence="2">
    <location>
        <begin position="97"/>
        <end position="152"/>
    </location>
</feature>
<protein>
    <submittedName>
        <fullName evidence="3">Uncharacterized protein</fullName>
    </submittedName>
</protein>
<feature type="compositionally biased region" description="Polar residues" evidence="2">
    <location>
        <begin position="550"/>
        <end position="559"/>
    </location>
</feature>
<dbReference type="AlphaFoldDB" id="X6P1T4"/>
<feature type="compositionally biased region" description="Low complexity" evidence="2">
    <location>
        <begin position="55"/>
        <end position="75"/>
    </location>
</feature>
<organism evidence="3 4">
    <name type="scientific">Reticulomyxa filosa</name>
    <dbReference type="NCBI Taxonomy" id="46433"/>
    <lineage>
        <taxon>Eukaryota</taxon>
        <taxon>Sar</taxon>
        <taxon>Rhizaria</taxon>
        <taxon>Retaria</taxon>
        <taxon>Foraminifera</taxon>
        <taxon>Monothalamids</taxon>
        <taxon>Reticulomyxidae</taxon>
        <taxon>Reticulomyxa</taxon>
    </lineage>
</organism>
<feature type="region of interest" description="Disordered" evidence="2">
    <location>
        <begin position="394"/>
        <end position="418"/>
    </location>
</feature>
<feature type="region of interest" description="Disordered" evidence="2">
    <location>
        <begin position="1"/>
        <end position="81"/>
    </location>
</feature>
<feature type="region of interest" description="Disordered" evidence="2">
    <location>
        <begin position="535"/>
        <end position="559"/>
    </location>
</feature>
<feature type="region of interest" description="Disordered" evidence="2">
    <location>
        <begin position="167"/>
        <end position="186"/>
    </location>
</feature>
<feature type="compositionally biased region" description="Polar residues" evidence="2">
    <location>
        <begin position="396"/>
        <end position="411"/>
    </location>
</feature>
<comment type="caution">
    <text evidence="3">The sequence shown here is derived from an EMBL/GenBank/DDBJ whole genome shotgun (WGS) entry which is preliminary data.</text>
</comment>
<evidence type="ECO:0000313" key="3">
    <source>
        <dbReference type="EMBL" id="ETO32196.1"/>
    </source>
</evidence>